<dbReference type="RefSeq" id="WP_161389488.1">
    <property type="nucleotide sequence ID" value="NZ_JBHSCP010000001.1"/>
</dbReference>
<accession>A0A6I4TU30</accession>
<comment type="caution">
    <text evidence="2">The sequence shown here is derived from an EMBL/GenBank/DDBJ whole genome shotgun (WGS) entry which is preliminary data.</text>
</comment>
<dbReference type="Proteomes" id="UP000469430">
    <property type="component" value="Unassembled WGS sequence"/>
</dbReference>
<keyword evidence="1" id="KW-1133">Transmembrane helix</keyword>
<dbReference type="EMBL" id="WTYJ01000001">
    <property type="protein sequence ID" value="MXO97793.1"/>
    <property type="molecule type" value="Genomic_DNA"/>
</dbReference>
<gene>
    <name evidence="2" type="ORF">GRI97_02170</name>
</gene>
<evidence type="ECO:0000313" key="2">
    <source>
        <dbReference type="EMBL" id="MXO97793.1"/>
    </source>
</evidence>
<organism evidence="2 3">
    <name type="scientific">Croceibacterium xixiisoli</name>
    <dbReference type="NCBI Taxonomy" id="1476466"/>
    <lineage>
        <taxon>Bacteria</taxon>
        <taxon>Pseudomonadati</taxon>
        <taxon>Pseudomonadota</taxon>
        <taxon>Alphaproteobacteria</taxon>
        <taxon>Sphingomonadales</taxon>
        <taxon>Erythrobacteraceae</taxon>
        <taxon>Croceibacterium</taxon>
    </lineage>
</organism>
<keyword evidence="3" id="KW-1185">Reference proteome</keyword>
<sequence>MRGILDIFIQIILALTGAVATALASVAGAALVLAGVGFGISVLWRGWRGRQD</sequence>
<name>A0A6I4TU30_9SPHN</name>
<evidence type="ECO:0000256" key="1">
    <source>
        <dbReference type="SAM" id="Phobius"/>
    </source>
</evidence>
<evidence type="ECO:0000313" key="3">
    <source>
        <dbReference type="Proteomes" id="UP000469430"/>
    </source>
</evidence>
<proteinExistence type="predicted"/>
<protein>
    <submittedName>
        <fullName evidence="2">Uncharacterized protein</fullName>
    </submittedName>
</protein>
<dbReference type="AlphaFoldDB" id="A0A6I4TU30"/>
<keyword evidence="1" id="KW-0812">Transmembrane</keyword>
<keyword evidence="1" id="KW-0472">Membrane</keyword>
<feature type="transmembrane region" description="Helical" evidence="1">
    <location>
        <begin position="12"/>
        <end position="44"/>
    </location>
</feature>
<reference evidence="2 3" key="1">
    <citation type="submission" date="2019-12" db="EMBL/GenBank/DDBJ databases">
        <title>Genomic-based taxomic classification of the family Erythrobacteraceae.</title>
        <authorList>
            <person name="Xu L."/>
        </authorList>
    </citation>
    <scope>NUCLEOTIDE SEQUENCE [LARGE SCALE GENOMIC DNA]</scope>
    <source>
        <strain evidence="2 3">S36</strain>
    </source>
</reference>